<organism evidence="1 2">
    <name type="scientific">Zonotrichia albicollis</name>
    <name type="common">White-throated sparrow</name>
    <name type="synonym">Fringilla albicollis</name>
    <dbReference type="NCBI Taxonomy" id="44394"/>
    <lineage>
        <taxon>Eukaryota</taxon>
        <taxon>Metazoa</taxon>
        <taxon>Chordata</taxon>
        <taxon>Craniata</taxon>
        <taxon>Vertebrata</taxon>
        <taxon>Euteleostomi</taxon>
        <taxon>Archelosauria</taxon>
        <taxon>Archosauria</taxon>
        <taxon>Dinosauria</taxon>
        <taxon>Saurischia</taxon>
        <taxon>Theropoda</taxon>
        <taxon>Coelurosauria</taxon>
        <taxon>Aves</taxon>
        <taxon>Neognathae</taxon>
        <taxon>Neoaves</taxon>
        <taxon>Telluraves</taxon>
        <taxon>Australaves</taxon>
        <taxon>Passeriformes</taxon>
        <taxon>Passerellidae</taxon>
        <taxon>Zonotrichia</taxon>
    </lineage>
</organism>
<protein>
    <submittedName>
        <fullName evidence="1">Uncharacterized protein</fullName>
    </submittedName>
</protein>
<sequence length="94" mass="10369">MGLYLLSECVFLAGFGSLMQDVLWCFSQVKGAIDAGVTECKFIFPFVAVTKITCHIHLAQLVLMKTFTLSPSFLQTHQSVNALSCQPDPRGKSR</sequence>
<accession>A0A8D2N6E9</accession>
<name>A0A8D2N6E9_ZONAL</name>
<reference evidence="1" key="2">
    <citation type="submission" date="2025-09" db="UniProtKB">
        <authorList>
            <consortium name="Ensembl"/>
        </authorList>
    </citation>
    <scope>IDENTIFICATION</scope>
</reference>
<dbReference type="Proteomes" id="UP000694413">
    <property type="component" value="Unassembled WGS sequence"/>
</dbReference>
<dbReference type="Ensembl" id="ENSZALT00000024291.1">
    <property type="protein sequence ID" value="ENSZALP00000018349.1"/>
    <property type="gene ID" value="ENSZALG00000014699.1"/>
</dbReference>
<keyword evidence="2" id="KW-1185">Reference proteome</keyword>
<evidence type="ECO:0000313" key="2">
    <source>
        <dbReference type="Proteomes" id="UP000694413"/>
    </source>
</evidence>
<proteinExistence type="predicted"/>
<reference evidence="1" key="1">
    <citation type="submission" date="2025-08" db="UniProtKB">
        <authorList>
            <consortium name="Ensembl"/>
        </authorList>
    </citation>
    <scope>IDENTIFICATION</scope>
</reference>
<evidence type="ECO:0000313" key="1">
    <source>
        <dbReference type="Ensembl" id="ENSZALP00000018349.1"/>
    </source>
</evidence>
<dbReference type="AlphaFoldDB" id="A0A8D2N6E9"/>